<evidence type="ECO:0000313" key="1">
    <source>
        <dbReference type="EMBL" id="CAI9108464.1"/>
    </source>
</evidence>
<evidence type="ECO:0000313" key="2">
    <source>
        <dbReference type="Proteomes" id="UP001161247"/>
    </source>
</evidence>
<proteinExistence type="predicted"/>
<reference evidence="1" key="1">
    <citation type="submission" date="2023-03" db="EMBL/GenBank/DDBJ databases">
        <authorList>
            <person name="Julca I."/>
        </authorList>
    </citation>
    <scope>NUCLEOTIDE SEQUENCE</scope>
</reference>
<dbReference type="AlphaFoldDB" id="A0AAV1DNJ4"/>
<sequence length="370" mass="41496">MTADPRNKKQDNSLSQTIDLTECLDSEDGYAYDYGSFIWNEKNCSIEVVVDESVISNVEKLTCVNRDDDCINANDNCQEISYLLGTTTLDGCGCHEFGIIIDVVDVIGDRNSVAKMACWLNSFFIDPGELRNWNRPWELIIYGLRGGTEIYSVFDDDECLHVNHESIETGKNGISDLWSLNTSTECGFDKMVLNITSEGHTCWYEVVTCFRGSTSIAGIGQFQHVRDPVDPACCSGLGNVGICIELGKEALLEGLQKLLNVLSTELERSNSDAENVDLENKTSYESWVQEAKFKLGVMFIKCHSDKRNSTMWCGQTKSPKVEFFELQWEVNVIVDDSEKKGKCSLAFAIGGDRNINNDMMREKLSKMSEK</sequence>
<keyword evidence="2" id="KW-1185">Reference proteome</keyword>
<accession>A0AAV1DNJ4</accession>
<dbReference type="EMBL" id="OX459123">
    <property type="protein sequence ID" value="CAI9108464.1"/>
    <property type="molecule type" value="Genomic_DNA"/>
</dbReference>
<dbReference type="Proteomes" id="UP001161247">
    <property type="component" value="Chromosome 6"/>
</dbReference>
<gene>
    <name evidence="1" type="ORF">OLC1_LOCUS16549</name>
</gene>
<name>A0AAV1DNJ4_OLDCO</name>
<organism evidence="1 2">
    <name type="scientific">Oldenlandia corymbosa var. corymbosa</name>
    <dbReference type="NCBI Taxonomy" id="529605"/>
    <lineage>
        <taxon>Eukaryota</taxon>
        <taxon>Viridiplantae</taxon>
        <taxon>Streptophyta</taxon>
        <taxon>Embryophyta</taxon>
        <taxon>Tracheophyta</taxon>
        <taxon>Spermatophyta</taxon>
        <taxon>Magnoliopsida</taxon>
        <taxon>eudicotyledons</taxon>
        <taxon>Gunneridae</taxon>
        <taxon>Pentapetalae</taxon>
        <taxon>asterids</taxon>
        <taxon>lamiids</taxon>
        <taxon>Gentianales</taxon>
        <taxon>Rubiaceae</taxon>
        <taxon>Rubioideae</taxon>
        <taxon>Spermacoceae</taxon>
        <taxon>Hedyotis-Oldenlandia complex</taxon>
        <taxon>Oldenlandia</taxon>
    </lineage>
</organism>
<protein>
    <submittedName>
        <fullName evidence="1">OLC1v1008053C1</fullName>
    </submittedName>
</protein>